<dbReference type="EMBL" id="OMOD01000125">
    <property type="protein sequence ID" value="SPF40672.1"/>
    <property type="molecule type" value="Genomic_DNA"/>
</dbReference>
<evidence type="ECO:0000313" key="1">
    <source>
        <dbReference type="EMBL" id="SPF40672.1"/>
    </source>
</evidence>
<dbReference type="AlphaFoldDB" id="A0A2U3KLY3"/>
<reference evidence="2" key="1">
    <citation type="submission" date="2018-02" db="EMBL/GenBank/DDBJ databases">
        <authorList>
            <person name="Hausmann B."/>
        </authorList>
    </citation>
    <scope>NUCLEOTIDE SEQUENCE [LARGE SCALE GENOMIC DNA]</scope>
    <source>
        <strain evidence="2">Peat soil MAG SbA1</strain>
    </source>
</reference>
<evidence type="ECO:0000313" key="2">
    <source>
        <dbReference type="Proteomes" id="UP000238701"/>
    </source>
</evidence>
<protein>
    <submittedName>
        <fullName evidence="1">Uncharacterized protein</fullName>
    </submittedName>
</protein>
<proteinExistence type="predicted"/>
<gene>
    <name evidence="1" type="ORF">SBA1_320002</name>
</gene>
<organism evidence="1 2">
    <name type="scientific">Candidatus Sulfotelmatobacter kueseliae</name>
    <dbReference type="NCBI Taxonomy" id="2042962"/>
    <lineage>
        <taxon>Bacteria</taxon>
        <taxon>Pseudomonadati</taxon>
        <taxon>Acidobacteriota</taxon>
        <taxon>Terriglobia</taxon>
        <taxon>Terriglobales</taxon>
        <taxon>Candidatus Korobacteraceae</taxon>
        <taxon>Candidatus Sulfotelmatobacter</taxon>
    </lineage>
</organism>
<sequence>MTNIKFVVRVRRGGTSAPAYVQRIDRTPVQMTTNRKLALMMGKFTAEDAVKSIQNSRCIPELVPVHVNA</sequence>
<accession>A0A2U3KLY3</accession>
<name>A0A2U3KLY3_9BACT</name>
<dbReference type="Proteomes" id="UP000238701">
    <property type="component" value="Unassembled WGS sequence"/>
</dbReference>